<feature type="non-terminal residue" evidence="1">
    <location>
        <position position="1"/>
    </location>
</feature>
<dbReference type="AlphaFoldDB" id="A0AAN6RNP7"/>
<keyword evidence="2" id="KW-1185">Reference proteome</keyword>
<reference evidence="1" key="2">
    <citation type="submission" date="2023-05" db="EMBL/GenBank/DDBJ databases">
        <authorList>
            <consortium name="Lawrence Berkeley National Laboratory"/>
            <person name="Steindorff A."/>
            <person name="Hensen N."/>
            <person name="Bonometti L."/>
            <person name="Westerberg I."/>
            <person name="Brannstrom I.O."/>
            <person name="Guillou S."/>
            <person name="Cros-Aarteil S."/>
            <person name="Calhoun S."/>
            <person name="Haridas S."/>
            <person name="Kuo A."/>
            <person name="Mondo S."/>
            <person name="Pangilinan J."/>
            <person name="Riley R."/>
            <person name="Labutti K."/>
            <person name="Andreopoulos B."/>
            <person name="Lipzen A."/>
            <person name="Chen C."/>
            <person name="Yanf M."/>
            <person name="Daum C."/>
            <person name="Ng V."/>
            <person name="Clum A."/>
            <person name="Ohm R."/>
            <person name="Martin F."/>
            <person name="Silar P."/>
            <person name="Natvig D."/>
            <person name="Lalanne C."/>
            <person name="Gautier V."/>
            <person name="Ament-Velasquez S.L."/>
            <person name="Kruys A."/>
            <person name="Hutchinson M.I."/>
            <person name="Powell A.J."/>
            <person name="Barry K."/>
            <person name="Miller A.N."/>
            <person name="Grigoriev I.V."/>
            <person name="Debuchy R."/>
            <person name="Gladieux P."/>
            <person name="Thoren M.H."/>
            <person name="Johannesson H."/>
        </authorList>
    </citation>
    <scope>NUCLEOTIDE SEQUENCE</scope>
    <source>
        <strain evidence="1">CBS 103.79</strain>
    </source>
</reference>
<organism evidence="1 2">
    <name type="scientific">Staphylotrichum tortipilum</name>
    <dbReference type="NCBI Taxonomy" id="2831512"/>
    <lineage>
        <taxon>Eukaryota</taxon>
        <taxon>Fungi</taxon>
        <taxon>Dikarya</taxon>
        <taxon>Ascomycota</taxon>
        <taxon>Pezizomycotina</taxon>
        <taxon>Sordariomycetes</taxon>
        <taxon>Sordariomycetidae</taxon>
        <taxon>Sordariales</taxon>
        <taxon>Chaetomiaceae</taxon>
        <taxon>Staphylotrichum</taxon>
    </lineage>
</organism>
<evidence type="ECO:0000313" key="2">
    <source>
        <dbReference type="Proteomes" id="UP001303889"/>
    </source>
</evidence>
<proteinExistence type="predicted"/>
<sequence>PCDTRESLNILVDGVADGAGEAARRRPKSFFHDLCVMLGPNEAAKILAPKTFWDLFDFLVVLSGLR</sequence>
<reference evidence="1" key="1">
    <citation type="journal article" date="2023" name="Mol. Phylogenet. Evol.">
        <title>Genome-scale phylogeny and comparative genomics of the fungal order Sordariales.</title>
        <authorList>
            <person name="Hensen N."/>
            <person name="Bonometti L."/>
            <person name="Westerberg I."/>
            <person name="Brannstrom I.O."/>
            <person name="Guillou S."/>
            <person name="Cros-Aarteil S."/>
            <person name="Calhoun S."/>
            <person name="Haridas S."/>
            <person name="Kuo A."/>
            <person name="Mondo S."/>
            <person name="Pangilinan J."/>
            <person name="Riley R."/>
            <person name="LaButti K."/>
            <person name="Andreopoulos B."/>
            <person name="Lipzen A."/>
            <person name="Chen C."/>
            <person name="Yan M."/>
            <person name="Daum C."/>
            <person name="Ng V."/>
            <person name="Clum A."/>
            <person name="Steindorff A."/>
            <person name="Ohm R.A."/>
            <person name="Martin F."/>
            <person name="Silar P."/>
            <person name="Natvig D.O."/>
            <person name="Lalanne C."/>
            <person name="Gautier V."/>
            <person name="Ament-Velasquez S.L."/>
            <person name="Kruys A."/>
            <person name="Hutchinson M.I."/>
            <person name="Powell A.J."/>
            <person name="Barry K."/>
            <person name="Miller A.N."/>
            <person name="Grigoriev I.V."/>
            <person name="Debuchy R."/>
            <person name="Gladieux P."/>
            <person name="Hiltunen Thoren M."/>
            <person name="Johannesson H."/>
        </authorList>
    </citation>
    <scope>NUCLEOTIDE SEQUENCE</scope>
    <source>
        <strain evidence="1">CBS 103.79</strain>
    </source>
</reference>
<dbReference type="Proteomes" id="UP001303889">
    <property type="component" value="Unassembled WGS sequence"/>
</dbReference>
<evidence type="ECO:0000313" key="1">
    <source>
        <dbReference type="EMBL" id="KAK3896571.1"/>
    </source>
</evidence>
<name>A0AAN6RNP7_9PEZI</name>
<dbReference type="EMBL" id="MU856533">
    <property type="protein sequence ID" value="KAK3896571.1"/>
    <property type="molecule type" value="Genomic_DNA"/>
</dbReference>
<comment type="caution">
    <text evidence="1">The sequence shown here is derived from an EMBL/GenBank/DDBJ whole genome shotgun (WGS) entry which is preliminary data.</text>
</comment>
<protein>
    <submittedName>
        <fullName evidence="1">Uncharacterized protein</fullName>
    </submittedName>
</protein>
<accession>A0AAN6RNP7</accession>
<gene>
    <name evidence="1" type="ORF">C8A05DRAFT_20480</name>
</gene>